<accession>A0AAN7PZH1</accession>
<organism evidence="2 3">
    <name type="scientific">Aquatica leii</name>
    <dbReference type="NCBI Taxonomy" id="1421715"/>
    <lineage>
        <taxon>Eukaryota</taxon>
        <taxon>Metazoa</taxon>
        <taxon>Ecdysozoa</taxon>
        <taxon>Arthropoda</taxon>
        <taxon>Hexapoda</taxon>
        <taxon>Insecta</taxon>
        <taxon>Pterygota</taxon>
        <taxon>Neoptera</taxon>
        <taxon>Endopterygota</taxon>
        <taxon>Coleoptera</taxon>
        <taxon>Polyphaga</taxon>
        <taxon>Elateriformia</taxon>
        <taxon>Elateroidea</taxon>
        <taxon>Lampyridae</taxon>
        <taxon>Luciolinae</taxon>
        <taxon>Aquatica</taxon>
    </lineage>
</organism>
<evidence type="ECO:0000313" key="3">
    <source>
        <dbReference type="Proteomes" id="UP001353858"/>
    </source>
</evidence>
<feature type="compositionally biased region" description="Pro residues" evidence="1">
    <location>
        <begin position="1"/>
        <end position="11"/>
    </location>
</feature>
<feature type="compositionally biased region" description="Basic and acidic residues" evidence="1">
    <location>
        <begin position="101"/>
        <end position="125"/>
    </location>
</feature>
<feature type="region of interest" description="Disordered" evidence="1">
    <location>
        <begin position="81"/>
        <end position="125"/>
    </location>
</feature>
<gene>
    <name evidence="2" type="ORF">RN001_008788</name>
</gene>
<evidence type="ECO:0000256" key="1">
    <source>
        <dbReference type="SAM" id="MobiDB-lite"/>
    </source>
</evidence>
<evidence type="ECO:0000313" key="2">
    <source>
        <dbReference type="EMBL" id="KAK4880642.1"/>
    </source>
</evidence>
<feature type="compositionally biased region" description="Polar residues" evidence="1">
    <location>
        <begin position="81"/>
        <end position="98"/>
    </location>
</feature>
<dbReference type="EMBL" id="JARPUR010000003">
    <property type="protein sequence ID" value="KAK4880642.1"/>
    <property type="molecule type" value="Genomic_DNA"/>
</dbReference>
<dbReference type="AlphaFoldDB" id="A0AAN7PZH1"/>
<feature type="region of interest" description="Disordered" evidence="1">
    <location>
        <begin position="1"/>
        <end position="34"/>
    </location>
</feature>
<name>A0AAN7PZH1_9COLE</name>
<keyword evidence="3" id="KW-1185">Reference proteome</keyword>
<sequence>MMSTPIAPPTPLQLSHMLPSSHDETEQVPPPLTPLPLYPNILSIPSVAYPGPSQTPLGYPGTLGPPSVGYPSSVGMYSITPAPSTSLGYPSTPASPTPLSHMEEMPHLQPDQIDRKQPRKDNMKA</sequence>
<protein>
    <submittedName>
        <fullName evidence="2">Uncharacterized protein</fullName>
    </submittedName>
</protein>
<reference evidence="3" key="1">
    <citation type="submission" date="2023-01" db="EMBL/GenBank/DDBJ databases">
        <title>Key to firefly adult light organ development and bioluminescence: homeobox transcription factors regulate luciferase expression and transportation to peroxisome.</title>
        <authorList>
            <person name="Fu X."/>
        </authorList>
    </citation>
    <scope>NUCLEOTIDE SEQUENCE [LARGE SCALE GENOMIC DNA]</scope>
</reference>
<proteinExistence type="predicted"/>
<comment type="caution">
    <text evidence="2">The sequence shown here is derived from an EMBL/GenBank/DDBJ whole genome shotgun (WGS) entry which is preliminary data.</text>
</comment>
<dbReference type="Proteomes" id="UP001353858">
    <property type="component" value="Unassembled WGS sequence"/>
</dbReference>